<feature type="transmembrane region" description="Helical" evidence="1">
    <location>
        <begin position="124"/>
        <end position="146"/>
    </location>
</feature>
<proteinExistence type="predicted"/>
<reference evidence="2" key="1">
    <citation type="submission" date="2019-03" db="EMBL/GenBank/DDBJ databases">
        <title>Single cell metagenomics reveals metabolic interactions within the superorganism composed of flagellate Streblomastix strix and complex community of Bacteroidetes bacteria on its surface.</title>
        <authorList>
            <person name="Treitli S.C."/>
            <person name="Kolisko M."/>
            <person name="Husnik F."/>
            <person name="Keeling P."/>
            <person name="Hampl V."/>
        </authorList>
    </citation>
    <scope>NUCLEOTIDE SEQUENCE</scope>
    <source>
        <strain evidence="2">STM</strain>
    </source>
</reference>
<dbReference type="EMBL" id="SNRY01000870">
    <property type="protein sequence ID" value="KAA6335677.1"/>
    <property type="molecule type" value="Genomic_DNA"/>
</dbReference>
<gene>
    <name evidence="2" type="ORF">EZS27_016110</name>
</gene>
<feature type="transmembrane region" description="Helical" evidence="1">
    <location>
        <begin position="267"/>
        <end position="284"/>
    </location>
</feature>
<evidence type="ECO:0000256" key="1">
    <source>
        <dbReference type="SAM" id="Phobius"/>
    </source>
</evidence>
<keyword evidence="1" id="KW-0812">Transmembrane</keyword>
<organism evidence="2">
    <name type="scientific">termite gut metagenome</name>
    <dbReference type="NCBI Taxonomy" id="433724"/>
    <lineage>
        <taxon>unclassified sequences</taxon>
        <taxon>metagenomes</taxon>
        <taxon>organismal metagenomes</taxon>
    </lineage>
</organism>
<feature type="transmembrane region" description="Helical" evidence="1">
    <location>
        <begin position="69"/>
        <end position="87"/>
    </location>
</feature>
<protein>
    <recommendedName>
        <fullName evidence="3">Transmembrane protein</fullName>
    </recommendedName>
</protein>
<keyword evidence="1" id="KW-0472">Membrane</keyword>
<name>A0A5J4RP34_9ZZZZ</name>
<dbReference type="InterPro" id="IPR045692">
    <property type="entry name" value="DUF6057"/>
</dbReference>
<feature type="transmembrane region" description="Helical" evidence="1">
    <location>
        <begin position="153"/>
        <end position="180"/>
    </location>
</feature>
<evidence type="ECO:0000313" key="2">
    <source>
        <dbReference type="EMBL" id="KAA6335677.1"/>
    </source>
</evidence>
<keyword evidence="1" id="KW-1133">Transmembrane helix</keyword>
<evidence type="ECO:0008006" key="3">
    <source>
        <dbReference type="Google" id="ProtNLM"/>
    </source>
</evidence>
<feature type="transmembrane region" description="Helical" evidence="1">
    <location>
        <begin position="238"/>
        <end position="255"/>
    </location>
</feature>
<sequence length="591" mass="70023">MKKAFKFLVLLLPLFFGIAIFIFFDAIYPYHLHYQEQFQLFQFTSAYCLEVISTPGGFSDYISQFLSQFYFYSWSGALIIALSLIGLQQLLQAVASRFAVCLTWAPLTYLPSVFYWYLLCDDNYLLNGLVALILSLSGLIIGLCFHSNKVRRIYLFIMIPFFYWIAGGVICLFVAGILLYDWLKKKESWQTTIIISIISLLMVIACPFVAKYFWAQYQLYRFWWGGTYVRFTMHQPEMIPYLWTLIVINFFIFAFLPESKKDKTRLIIFSFNTTVLLFVSVFVIKEGYTVNEWKEELMECDYHCRMKQWEEVIKMANKKSPDISMSVTCLNLALHKTGQLPEKMFHYFQNGTEGLLPTFQRDFMLPLVSSEVYYYLGFINTAQRFTFEAMESLPDYQKSARCIKRLVETNLINAQYEVAAKYLDILRHTLFYRAWAEETMIYLNDEARISTHPEWGVLRQYRLQNDFLFSEGEKDMMLGILFQHNPSNRMAYEYLLAYTLLSRDLKHFWAYYTMDGKKPLYNVIPKSFQEALTYIWSQSQYNPSLQPQGVDNDVVKLLEKYRNIYITQPGANRILAKEFSNTYWYYYHYNK</sequence>
<feature type="transmembrane region" description="Helical" evidence="1">
    <location>
        <begin position="7"/>
        <end position="28"/>
    </location>
</feature>
<accession>A0A5J4RP34</accession>
<comment type="caution">
    <text evidence="2">The sequence shown here is derived from an EMBL/GenBank/DDBJ whole genome shotgun (WGS) entry which is preliminary data.</text>
</comment>
<dbReference type="AlphaFoldDB" id="A0A5J4RP34"/>
<dbReference type="Pfam" id="PF19529">
    <property type="entry name" value="DUF6057"/>
    <property type="match status" value="1"/>
</dbReference>
<feature type="transmembrane region" description="Helical" evidence="1">
    <location>
        <begin position="192"/>
        <end position="214"/>
    </location>
</feature>
<feature type="transmembrane region" description="Helical" evidence="1">
    <location>
        <begin position="99"/>
        <end position="118"/>
    </location>
</feature>